<feature type="region of interest" description="Disordered" evidence="1">
    <location>
        <begin position="558"/>
        <end position="582"/>
    </location>
</feature>
<reference evidence="3 4" key="1">
    <citation type="submission" date="2018-10" db="EMBL/GenBank/DDBJ databases">
        <authorList>
            <person name="Perry B.J."/>
            <person name="Sullivan J.T."/>
            <person name="Murphy R.J.T."/>
            <person name="Ramsay J.P."/>
            <person name="Ronson C.W."/>
        </authorList>
    </citation>
    <scope>NUCLEOTIDE SEQUENCE [LARGE SCALE GENOMIC DNA]</scope>
    <source>
        <strain evidence="3 4">R88b</strain>
    </source>
</reference>
<evidence type="ECO:0000256" key="1">
    <source>
        <dbReference type="SAM" id="MobiDB-lite"/>
    </source>
</evidence>
<feature type="region of interest" description="Disordered" evidence="1">
    <location>
        <begin position="40"/>
        <end position="122"/>
    </location>
</feature>
<dbReference type="InterPro" id="IPR036779">
    <property type="entry name" value="LysM_dom_sf"/>
</dbReference>
<evidence type="ECO:0000313" key="4">
    <source>
        <dbReference type="Proteomes" id="UP000503017"/>
    </source>
</evidence>
<feature type="region of interest" description="Disordered" evidence="1">
    <location>
        <begin position="236"/>
        <end position="295"/>
    </location>
</feature>
<protein>
    <submittedName>
        <fullName evidence="3">LysM peptidoglycan-binding domain-containing protein</fullName>
    </submittedName>
</protein>
<evidence type="ECO:0000259" key="2">
    <source>
        <dbReference type="PROSITE" id="PS51782"/>
    </source>
</evidence>
<organism evidence="3 4">
    <name type="scientific">Mesorhizobium loti R88b</name>
    <dbReference type="NCBI Taxonomy" id="935548"/>
    <lineage>
        <taxon>Bacteria</taxon>
        <taxon>Pseudomonadati</taxon>
        <taxon>Pseudomonadota</taxon>
        <taxon>Alphaproteobacteria</taxon>
        <taxon>Hyphomicrobiales</taxon>
        <taxon>Phyllobacteriaceae</taxon>
        <taxon>Mesorhizobium</taxon>
    </lineage>
</organism>
<name>A0A6M7WST9_RHILI</name>
<gene>
    <name evidence="3" type="ORF">EB235_26715</name>
</gene>
<feature type="region of interest" description="Disordered" evidence="1">
    <location>
        <begin position="390"/>
        <end position="427"/>
    </location>
</feature>
<dbReference type="PROSITE" id="PS51782">
    <property type="entry name" value="LYSM"/>
    <property type="match status" value="1"/>
</dbReference>
<dbReference type="AlphaFoldDB" id="A0A6M7WST9"/>
<dbReference type="RefSeq" id="WP_027034455.1">
    <property type="nucleotide sequence ID" value="NZ_CP033367.1"/>
</dbReference>
<dbReference type="InterPro" id="IPR052196">
    <property type="entry name" value="Bact_Kbp"/>
</dbReference>
<dbReference type="SMART" id="SM00257">
    <property type="entry name" value="LysM"/>
    <property type="match status" value="1"/>
</dbReference>
<dbReference type="SUPFAM" id="SSF54106">
    <property type="entry name" value="LysM domain"/>
    <property type="match status" value="1"/>
</dbReference>
<feature type="compositionally biased region" description="Low complexity" evidence="1">
    <location>
        <begin position="414"/>
        <end position="426"/>
    </location>
</feature>
<feature type="compositionally biased region" description="Polar residues" evidence="1">
    <location>
        <begin position="573"/>
        <end position="582"/>
    </location>
</feature>
<dbReference type="PANTHER" id="PTHR34700">
    <property type="entry name" value="POTASSIUM BINDING PROTEIN KBP"/>
    <property type="match status" value="1"/>
</dbReference>
<dbReference type="Proteomes" id="UP000503017">
    <property type="component" value="Chromosome"/>
</dbReference>
<sequence length="582" mass="56767">MAINPLKGFLFAAGGTVAVAGAAYVSGALDPYLHPVPPAQVAALTPPETPKPADPGTEGRLPAPAVPAAPAAAPQATAPAAPATTAPAAPATAAPAPAAPATEAKAPAAPATDAAAPAAPATSGPIAPTFDVVRVEANGSIVVAGNAAPNSKVEILNGTTVLGSTVAGPDGAFVIVLDDPLKPGDYTISLRATVGTVVTASAQTAVVSVPKDAAGQVLAMVEEPGKPAELLTVPAPETKPAAPATGNQAAAPAAPAPAAPAAEAPATAAPAPAATTPAPAAVEAAPAPTAPATPPAAAVAEPKIVVEAVEIDGNKIFVAGLADPGRKVRAYANDILLGDAQTSPDGHFLVEATRDIPVGSYTIHVDGLDADGVKVVARAAVPFEREPGEAVAAVAPADTKPAETKPAEAKPAETKPAAPATAEAPAAPAPSAPAVVAAAPAAPAPAPAAPATEAPAPAPAVAAAPAETAPAAPAAPATEAPAVVAAATPPSDVPEVVSPKLEHADGAVIIRRNDTLWRISRRVYGHGVRYSTIYLANQDQISDPDRIWPGQVFKVPEKSKEGEAADLKAMGEQATTTPTKTE</sequence>
<accession>A0A6M7WST9</accession>
<dbReference type="PANTHER" id="PTHR34700:SF4">
    <property type="entry name" value="PHAGE-LIKE ELEMENT PBSX PROTEIN XKDP"/>
    <property type="match status" value="1"/>
</dbReference>
<dbReference type="EMBL" id="CP033367">
    <property type="protein sequence ID" value="QKD04636.1"/>
    <property type="molecule type" value="Genomic_DNA"/>
</dbReference>
<dbReference type="CDD" id="cd00118">
    <property type="entry name" value="LysM"/>
    <property type="match status" value="1"/>
</dbReference>
<feature type="compositionally biased region" description="Low complexity" evidence="1">
    <location>
        <begin position="62"/>
        <end position="122"/>
    </location>
</feature>
<dbReference type="Gene3D" id="2.60.40.10">
    <property type="entry name" value="Immunoglobulins"/>
    <property type="match status" value="1"/>
</dbReference>
<feature type="compositionally biased region" description="Low complexity" evidence="1">
    <location>
        <begin position="236"/>
        <end position="253"/>
    </location>
</feature>
<dbReference type="Pfam" id="PF01476">
    <property type="entry name" value="LysM"/>
    <property type="match status" value="1"/>
</dbReference>
<dbReference type="InterPro" id="IPR013783">
    <property type="entry name" value="Ig-like_fold"/>
</dbReference>
<dbReference type="Gene3D" id="3.10.350.10">
    <property type="entry name" value="LysM domain"/>
    <property type="match status" value="1"/>
</dbReference>
<feature type="compositionally biased region" description="Low complexity" evidence="1">
    <location>
        <begin position="259"/>
        <end position="287"/>
    </location>
</feature>
<evidence type="ECO:0000313" key="3">
    <source>
        <dbReference type="EMBL" id="QKD04636.1"/>
    </source>
</evidence>
<feature type="compositionally biased region" description="Basic and acidic residues" evidence="1">
    <location>
        <begin position="400"/>
        <end position="413"/>
    </location>
</feature>
<proteinExistence type="predicted"/>
<dbReference type="InterPro" id="IPR018392">
    <property type="entry name" value="LysM"/>
</dbReference>
<feature type="domain" description="LysM" evidence="2">
    <location>
        <begin position="506"/>
        <end position="555"/>
    </location>
</feature>